<keyword evidence="3" id="KW-0378">Hydrolase</keyword>
<dbReference type="PROSITE" id="PS50600">
    <property type="entry name" value="ULP_PROTEASE"/>
    <property type="match status" value="1"/>
</dbReference>
<protein>
    <recommendedName>
        <fullName evidence="4">Ubiquitin-like protease family profile domain-containing protein</fullName>
    </recommendedName>
</protein>
<evidence type="ECO:0000313" key="5">
    <source>
        <dbReference type="EMBL" id="KAF5387510.1"/>
    </source>
</evidence>
<comment type="similarity">
    <text evidence="1">Belongs to the peptidase C48 family.</text>
</comment>
<evidence type="ECO:0000256" key="3">
    <source>
        <dbReference type="ARBA" id="ARBA00022801"/>
    </source>
</evidence>
<evidence type="ECO:0000256" key="2">
    <source>
        <dbReference type="ARBA" id="ARBA00022670"/>
    </source>
</evidence>
<dbReference type="GO" id="GO:0008234">
    <property type="term" value="F:cysteine-type peptidase activity"/>
    <property type="evidence" value="ECO:0007669"/>
    <property type="project" value="InterPro"/>
</dbReference>
<evidence type="ECO:0000256" key="1">
    <source>
        <dbReference type="ARBA" id="ARBA00005234"/>
    </source>
</evidence>
<dbReference type="GO" id="GO:0006508">
    <property type="term" value="P:proteolysis"/>
    <property type="evidence" value="ECO:0007669"/>
    <property type="project" value="UniProtKB-KW"/>
</dbReference>
<dbReference type="InterPro" id="IPR003653">
    <property type="entry name" value="Peptidase_C48_C"/>
</dbReference>
<organism evidence="5 6">
    <name type="scientific">Collybiopsis confluens</name>
    <dbReference type="NCBI Taxonomy" id="2823264"/>
    <lineage>
        <taxon>Eukaryota</taxon>
        <taxon>Fungi</taxon>
        <taxon>Dikarya</taxon>
        <taxon>Basidiomycota</taxon>
        <taxon>Agaricomycotina</taxon>
        <taxon>Agaricomycetes</taxon>
        <taxon>Agaricomycetidae</taxon>
        <taxon>Agaricales</taxon>
        <taxon>Marasmiineae</taxon>
        <taxon>Omphalotaceae</taxon>
        <taxon>Collybiopsis</taxon>
    </lineage>
</organism>
<reference evidence="5 6" key="1">
    <citation type="journal article" date="2020" name="ISME J.">
        <title>Uncovering the hidden diversity of litter-decomposition mechanisms in mushroom-forming fungi.</title>
        <authorList>
            <person name="Floudas D."/>
            <person name="Bentzer J."/>
            <person name="Ahren D."/>
            <person name="Johansson T."/>
            <person name="Persson P."/>
            <person name="Tunlid A."/>
        </authorList>
    </citation>
    <scope>NUCLEOTIDE SEQUENCE [LARGE SCALE GENOMIC DNA]</scope>
    <source>
        <strain evidence="5 6">CBS 406.79</strain>
    </source>
</reference>
<name>A0A8H5HQU3_9AGAR</name>
<proteinExistence type="inferred from homology"/>
<dbReference type="GO" id="GO:0019783">
    <property type="term" value="F:ubiquitin-like protein peptidase activity"/>
    <property type="evidence" value="ECO:0007669"/>
    <property type="project" value="UniProtKB-ARBA"/>
</dbReference>
<dbReference type="SUPFAM" id="SSF54001">
    <property type="entry name" value="Cysteine proteinases"/>
    <property type="match status" value="1"/>
</dbReference>
<dbReference type="InterPro" id="IPR038765">
    <property type="entry name" value="Papain-like_cys_pep_sf"/>
</dbReference>
<dbReference type="Proteomes" id="UP000518752">
    <property type="component" value="Unassembled WGS sequence"/>
</dbReference>
<accession>A0A8H5HQU3</accession>
<sequence length="239" mass="28155">MKLRELSRLLSSVVPIIRNKFTTCLRRHHRTLPSENKAVVVFGNLRLLRDCIVATQIILENCYSRALDDHHGQTEEMLRNLMQETRNNPSQRWPNTSHITFEHFSTLAVGRWVNDEIINYFIQKWCTEAGTTLGLNTFFACKLLFQQNDCRTAKSSKLSIEDETLALRWCQKAQKRLGLKSWDAVFIPIHENSSHWYSAYIDFSRKRIEIYDSLRETCESNRPKPLRQRKNTNLMLVRL</sequence>
<dbReference type="Pfam" id="PF02902">
    <property type="entry name" value="Peptidase_C48"/>
    <property type="match status" value="1"/>
</dbReference>
<evidence type="ECO:0000259" key="4">
    <source>
        <dbReference type="PROSITE" id="PS50600"/>
    </source>
</evidence>
<dbReference type="AlphaFoldDB" id="A0A8H5HQU3"/>
<gene>
    <name evidence="5" type="ORF">D9757_006537</name>
</gene>
<dbReference type="Gene3D" id="3.40.395.10">
    <property type="entry name" value="Adenoviral Proteinase, Chain A"/>
    <property type="match status" value="1"/>
</dbReference>
<feature type="domain" description="Ubiquitin-like protease family profile" evidence="4">
    <location>
        <begin position="97"/>
        <end position="239"/>
    </location>
</feature>
<keyword evidence="2" id="KW-0645">Protease</keyword>
<keyword evidence="6" id="KW-1185">Reference proteome</keyword>
<comment type="caution">
    <text evidence="5">The sequence shown here is derived from an EMBL/GenBank/DDBJ whole genome shotgun (WGS) entry which is preliminary data.</text>
</comment>
<dbReference type="OrthoDB" id="3071474at2759"/>
<evidence type="ECO:0000313" key="6">
    <source>
        <dbReference type="Proteomes" id="UP000518752"/>
    </source>
</evidence>
<dbReference type="EMBL" id="JAACJN010000031">
    <property type="protein sequence ID" value="KAF5387510.1"/>
    <property type="molecule type" value="Genomic_DNA"/>
</dbReference>